<dbReference type="Proteomes" id="UP001480595">
    <property type="component" value="Unassembled WGS sequence"/>
</dbReference>
<accession>A0ABR1W779</accession>
<comment type="caution">
    <text evidence="2">The sequence shown here is derived from an EMBL/GenBank/DDBJ whole genome shotgun (WGS) entry which is preliminary data.</text>
</comment>
<feature type="compositionally biased region" description="Polar residues" evidence="1">
    <location>
        <begin position="46"/>
        <end position="58"/>
    </location>
</feature>
<organism evidence="2 3">
    <name type="scientific">Apiospora phragmitis</name>
    <dbReference type="NCBI Taxonomy" id="2905665"/>
    <lineage>
        <taxon>Eukaryota</taxon>
        <taxon>Fungi</taxon>
        <taxon>Dikarya</taxon>
        <taxon>Ascomycota</taxon>
        <taxon>Pezizomycotina</taxon>
        <taxon>Sordariomycetes</taxon>
        <taxon>Xylariomycetidae</taxon>
        <taxon>Amphisphaeriales</taxon>
        <taxon>Apiosporaceae</taxon>
        <taxon>Apiospora</taxon>
    </lineage>
</organism>
<protein>
    <submittedName>
        <fullName evidence="2">Uncharacterized protein</fullName>
    </submittedName>
</protein>
<dbReference type="EMBL" id="JAQQWL010000003">
    <property type="protein sequence ID" value="KAK8079257.1"/>
    <property type="molecule type" value="Genomic_DNA"/>
</dbReference>
<sequence length="248" mass="27216">MDHGGKKTPHPLTSEDDEHPPAPGLPSYQEATSGPRQPPPVYFAPGTNTPGVDSTTTYPEEKSRAYVDDAASTSHFKALKFSISMQTSRLLQKKIFIKTTTADDTSATTKNATTTRWEVEYTTKYSATMKRLEVGSGTWGRVGAEPSSRDVATFKYPEFVLPTWCGVTITFLPHEAETPRHTSPTTRFMHCTGVMTTKYALDLPVMRNGRYVWQTTHQGGGGGPPRPGGREAAATAVLHNREGPGYWH</sequence>
<keyword evidence="3" id="KW-1185">Reference proteome</keyword>
<evidence type="ECO:0000313" key="3">
    <source>
        <dbReference type="Proteomes" id="UP001480595"/>
    </source>
</evidence>
<gene>
    <name evidence="2" type="ORF">PG994_003064</name>
</gene>
<dbReference type="RefSeq" id="XP_066720328.1">
    <property type="nucleotide sequence ID" value="XM_066854473.1"/>
</dbReference>
<dbReference type="GeneID" id="92087536"/>
<proteinExistence type="predicted"/>
<name>A0ABR1W779_9PEZI</name>
<reference evidence="2 3" key="1">
    <citation type="submission" date="2023-01" db="EMBL/GenBank/DDBJ databases">
        <title>Analysis of 21 Apiospora genomes using comparative genomics revels a genus with tremendous synthesis potential of carbohydrate active enzymes and secondary metabolites.</title>
        <authorList>
            <person name="Sorensen T."/>
        </authorList>
    </citation>
    <scope>NUCLEOTIDE SEQUENCE [LARGE SCALE GENOMIC DNA]</scope>
    <source>
        <strain evidence="2 3">CBS 135458</strain>
    </source>
</reference>
<evidence type="ECO:0000256" key="1">
    <source>
        <dbReference type="SAM" id="MobiDB-lite"/>
    </source>
</evidence>
<evidence type="ECO:0000313" key="2">
    <source>
        <dbReference type="EMBL" id="KAK8079257.1"/>
    </source>
</evidence>
<feature type="region of interest" description="Disordered" evidence="1">
    <location>
        <begin position="1"/>
        <end position="60"/>
    </location>
</feature>